<dbReference type="GO" id="GO:0016020">
    <property type="term" value="C:membrane"/>
    <property type="evidence" value="ECO:0007669"/>
    <property type="project" value="UniProtKB-SubCell"/>
</dbReference>
<dbReference type="GO" id="GO:0015297">
    <property type="term" value="F:antiporter activity"/>
    <property type="evidence" value="ECO:0000318"/>
    <property type="project" value="GO_Central"/>
</dbReference>
<dbReference type="HOGENOM" id="CLU_110287_0_0_1"/>
<dbReference type="PANTHER" id="PTHR11132">
    <property type="entry name" value="SOLUTE CARRIER FAMILY 35"/>
    <property type="match status" value="1"/>
</dbReference>
<reference evidence="6" key="3">
    <citation type="submission" date="2025-09" db="UniProtKB">
        <authorList>
            <consortium name="Ensembl"/>
        </authorList>
    </citation>
    <scope>IDENTIFICATION</scope>
</reference>
<feature type="transmembrane region" description="Helical" evidence="5">
    <location>
        <begin position="122"/>
        <end position="140"/>
    </location>
</feature>
<evidence type="ECO:0000256" key="3">
    <source>
        <dbReference type="ARBA" id="ARBA00022989"/>
    </source>
</evidence>
<reference evidence="6" key="2">
    <citation type="submission" date="2025-08" db="UniProtKB">
        <authorList>
            <consortium name="Ensembl"/>
        </authorList>
    </citation>
    <scope>IDENTIFICATION</scope>
</reference>
<gene>
    <name evidence="6" type="primary">LOC100178669</name>
</gene>
<dbReference type="GO" id="GO:0055085">
    <property type="term" value="P:transmembrane transport"/>
    <property type="evidence" value="ECO:0000318"/>
    <property type="project" value="GO_Central"/>
</dbReference>
<evidence type="ECO:0000256" key="4">
    <source>
        <dbReference type="ARBA" id="ARBA00023136"/>
    </source>
</evidence>
<name>F6ZJ12_CIOIN</name>
<evidence type="ECO:0000256" key="2">
    <source>
        <dbReference type="ARBA" id="ARBA00022692"/>
    </source>
</evidence>
<accession>F6ZJ12</accession>
<dbReference type="Ensembl" id="ENSCINT00000028068.2">
    <property type="protein sequence ID" value="ENSCINP00000027822.2"/>
    <property type="gene ID" value="ENSCING00000003277.3"/>
</dbReference>
<dbReference type="Proteomes" id="UP000008144">
    <property type="component" value="Unassembled WGS sequence"/>
</dbReference>
<feature type="transmembrane region" description="Helical" evidence="5">
    <location>
        <begin position="32"/>
        <end position="52"/>
    </location>
</feature>
<sequence length="216" mass="23775">MNVPMYNAIRRCIPFASMVLGYIVFVKKPSALVFTSIMVVTSGTAIAAFGDLQFDLKSYLYGISSVLLMGLHLIVLQYNGTKKKLSALNQLYVNSINCIPIFGILFAVNFHKLMEYEHLSEAQFIISFMAVTGCGCLLNYTMFLCTTTNSALTTTCVGVIKSGFTTVIGMFLLGGVEPTVYFITGQIINFSGGMLYSYAKYRENIVLLYKPQTNGA</sequence>
<dbReference type="OMA" id="NCIPIFG"/>
<dbReference type="STRING" id="7719.ENSCINP00000027822"/>
<evidence type="ECO:0000256" key="1">
    <source>
        <dbReference type="ARBA" id="ARBA00004141"/>
    </source>
</evidence>
<evidence type="ECO:0000256" key="5">
    <source>
        <dbReference type="SAM" id="Phobius"/>
    </source>
</evidence>
<dbReference type="GO" id="GO:0005794">
    <property type="term" value="C:Golgi apparatus"/>
    <property type="evidence" value="ECO:0000318"/>
    <property type="project" value="GO_Central"/>
</dbReference>
<feature type="transmembrane region" description="Helical" evidence="5">
    <location>
        <begin position="152"/>
        <end position="173"/>
    </location>
</feature>
<comment type="subcellular location">
    <subcellularLocation>
        <location evidence="1">Membrane</location>
        <topology evidence="1">Multi-pass membrane protein</topology>
    </subcellularLocation>
</comment>
<dbReference type="GeneTree" id="ENSGT00940000160083"/>
<dbReference type="AlphaFoldDB" id="F6ZJ12"/>
<feature type="transmembrane region" description="Helical" evidence="5">
    <location>
        <begin position="58"/>
        <end position="79"/>
    </location>
</feature>
<feature type="transmembrane region" description="Helical" evidence="5">
    <location>
        <begin position="91"/>
        <end position="110"/>
    </location>
</feature>
<feature type="transmembrane region" description="Helical" evidence="5">
    <location>
        <begin position="179"/>
        <end position="199"/>
    </location>
</feature>
<reference evidence="7" key="1">
    <citation type="journal article" date="2002" name="Science">
        <title>The draft genome of Ciona intestinalis: insights into chordate and vertebrate origins.</title>
        <authorList>
            <person name="Dehal P."/>
            <person name="Satou Y."/>
            <person name="Campbell R.K."/>
            <person name="Chapman J."/>
            <person name="Degnan B."/>
            <person name="De Tomaso A."/>
            <person name="Davidson B."/>
            <person name="Di Gregorio A."/>
            <person name="Gelpke M."/>
            <person name="Goodstein D.M."/>
            <person name="Harafuji N."/>
            <person name="Hastings K.E."/>
            <person name="Ho I."/>
            <person name="Hotta K."/>
            <person name="Huang W."/>
            <person name="Kawashima T."/>
            <person name="Lemaire P."/>
            <person name="Martinez D."/>
            <person name="Meinertzhagen I.A."/>
            <person name="Necula S."/>
            <person name="Nonaka M."/>
            <person name="Putnam N."/>
            <person name="Rash S."/>
            <person name="Saiga H."/>
            <person name="Satake M."/>
            <person name="Terry A."/>
            <person name="Yamada L."/>
            <person name="Wang H.G."/>
            <person name="Awazu S."/>
            <person name="Azumi K."/>
            <person name="Boore J."/>
            <person name="Branno M."/>
            <person name="Chin-Bow S."/>
            <person name="DeSantis R."/>
            <person name="Doyle S."/>
            <person name="Francino P."/>
            <person name="Keys D.N."/>
            <person name="Haga S."/>
            <person name="Hayashi H."/>
            <person name="Hino K."/>
            <person name="Imai K.S."/>
            <person name="Inaba K."/>
            <person name="Kano S."/>
            <person name="Kobayashi K."/>
            <person name="Kobayashi M."/>
            <person name="Lee B.I."/>
            <person name="Makabe K.W."/>
            <person name="Manohar C."/>
            <person name="Matassi G."/>
            <person name="Medina M."/>
            <person name="Mochizuki Y."/>
            <person name="Mount S."/>
            <person name="Morishita T."/>
            <person name="Miura S."/>
            <person name="Nakayama A."/>
            <person name="Nishizaka S."/>
            <person name="Nomoto H."/>
            <person name="Ohta F."/>
            <person name="Oishi K."/>
            <person name="Rigoutsos I."/>
            <person name="Sano M."/>
            <person name="Sasaki A."/>
            <person name="Sasakura Y."/>
            <person name="Shoguchi E."/>
            <person name="Shin-i T."/>
            <person name="Spagnuolo A."/>
            <person name="Stainier D."/>
            <person name="Suzuki M.M."/>
            <person name="Tassy O."/>
            <person name="Takatori N."/>
            <person name="Tokuoka M."/>
            <person name="Yagi K."/>
            <person name="Yoshizaki F."/>
            <person name="Wada S."/>
            <person name="Zhang C."/>
            <person name="Hyatt P.D."/>
            <person name="Larimer F."/>
            <person name="Detter C."/>
            <person name="Doggett N."/>
            <person name="Glavina T."/>
            <person name="Hawkins T."/>
            <person name="Richardson P."/>
            <person name="Lucas S."/>
            <person name="Kohara Y."/>
            <person name="Levine M."/>
            <person name="Satoh N."/>
            <person name="Rokhsar D.S."/>
        </authorList>
    </citation>
    <scope>NUCLEOTIDE SEQUENCE [LARGE SCALE GENOMIC DNA]</scope>
</reference>
<dbReference type="InterPro" id="IPR050186">
    <property type="entry name" value="TPT_transporter"/>
</dbReference>
<keyword evidence="7" id="KW-1185">Reference proteome</keyword>
<keyword evidence="2 5" id="KW-0812">Transmembrane</keyword>
<evidence type="ECO:0000313" key="7">
    <source>
        <dbReference type="Proteomes" id="UP000008144"/>
    </source>
</evidence>
<keyword evidence="4 5" id="KW-0472">Membrane</keyword>
<protein>
    <submittedName>
        <fullName evidence="6">UDP-galactose/UDP-glucose transporter 7</fullName>
    </submittedName>
</protein>
<keyword evidence="3 5" id="KW-1133">Transmembrane helix</keyword>
<organism evidence="6 7">
    <name type="scientific">Ciona intestinalis</name>
    <name type="common">Transparent sea squirt</name>
    <name type="synonym">Ascidia intestinalis</name>
    <dbReference type="NCBI Taxonomy" id="7719"/>
    <lineage>
        <taxon>Eukaryota</taxon>
        <taxon>Metazoa</taxon>
        <taxon>Chordata</taxon>
        <taxon>Tunicata</taxon>
        <taxon>Ascidiacea</taxon>
        <taxon>Phlebobranchia</taxon>
        <taxon>Cionidae</taxon>
        <taxon>Ciona</taxon>
    </lineage>
</organism>
<proteinExistence type="predicted"/>
<dbReference type="InParanoid" id="F6ZJ12"/>
<evidence type="ECO:0000313" key="6">
    <source>
        <dbReference type="Ensembl" id="ENSCINP00000027822.2"/>
    </source>
</evidence>